<organism evidence="1 2">
    <name type="scientific">Mycteria americana</name>
    <name type="common">Wood stork</name>
    <dbReference type="NCBI Taxonomy" id="33587"/>
    <lineage>
        <taxon>Eukaryota</taxon>
        <taxon>Metazoa</taxon>
        <taxon>Chordata</taxon>
        <taxon>Craniata</taxon>
        <taxon>Vertebrata</taxon>
        <taxon>Euteleostomi</taxon>
        <taxon>Archelosauria</taxon>
        <taxon>Archosauria</taxon>
        <taxon>Dinosauria</taxon>
        <taxon>Saurischia</taxon>
        <taxon>Theropoda</taxon>
        <taxon>Coelurosauria</taxon>
        <taxon>Aves</taxon>
        <taxon>Neognathae</taxon>
        <taxon>Neoaves</taxon>
        <taxon>Aequornithes</taxon>
        <taxon>Ciconiiformes</taxon>
        <taxon>Ciconiidae</taxon>
        <taxon>Mycteria</taxon>
    </lineage>
</organism>
<dbReference type="AlphaFoldDB" id="A0AAN7SJL7"/>
<dbReference type="EMBL" id="JAUNZN010000001">
    <property type="protein sequence ID" value="KAK4832756.1"/>
    <property type="molecule type" value="Genomic_DNA"/>
</dbReference>
<evidence type="ECO:0000313" key="2">
    <source>
        <dbReference type="Proteomes" id="UP001333110"/>
    </source>
</evidence>
<evidence type="ECO:0000313" key="1">
    <source>
        <dbReference type="EMBL" id="KAK4832756.1"/>
    </source>
</evidence>
<protein>
    <submittedName>
        <fullName evidence="1">Uncharacterized protein</fullName>
    </submittedName>
</protein>
<accession>A0AAN7SJL7</accession>
<name>A0AAN7SJL7_MYCAM</name>
<sequence>MRSPLSLLFSKPDKPKDIPSSPSTSFVALLWTHSRTFTFFLNCEPQNCTQHSRQAVTAESKLDQLGIKRYLPSVFTAHCCQLDTSLSHCMCQLSYKASCNIYWKDTKNNHRWGEEAGERLRFGVRSFPALVQAEYRVLQEDCELAGHQVQVTGVGIFEQIGVLDKVMLEEVLAYTLVQLLHQPQKGFGEAAPILGARQSVPLIPVPTKLTGEVTGDNRLLHQLPEDDKDFGWNQITFDVHIRFMPLLKAF</sequence>
<gene>
    <name evidence="1" type="ORF">QYF61_025285</name>
</gene>
<comment type="caution">
    <text evidence="1">The sequence shown here is derived from an EMBL/GenBank/DDBJ whole genome shotgun (WGS) entry which is preliminary data.</text>
</comment>
<reference evidence="1 2" key="1">
    <citation type="journal article" date="2023" name="J. Hered.">
        <title>Chromosome-level genome of the wood stork (Mycteria americana) provides insight into avian chromosome evolution.</title>
        <authorList>
            <person name="Flamio R. Jr."/>
            <person name="Ramstad K.M."/>
        </authorList>
    </citation>
    <scope>NUCLEOTIDE SEQUENCE [LARGE SCALE GENOMIC DNA]</scope>
    <source>
        <strain evidence="1">JAX WOST 10</strain>
    </source>
</reference>
<keyword evidence="2" id="KW-1185">Reference proteome</keyword>
<dbReference type="Proteomes" id="UP001333110">
    <property type="component" value="Unassembled WGS sequence"/>
</dbReference>
<proteinExistence type="predicted"/>